<evidence type="ECO:0000256" key="4">
    <source>
        <dbReference type="PROSITE-ProRule" id="PRU00024"/>
    </source>
</evidence>
<dbReference type="PROSITE" id="PS00518">
    <property type="entry name" value="ZF_RING_1"/>
    <property type="match status" value="1"/>
</dbReference>
<dbReference type="PANTHER" id="PTHR24103">
    <property type="entry name" value="E3 UBIQUITIN-PROTEIN LIGASE TRIM"/>
    <property type="match status" value="1"/>
</dbReference>
<dbReference type="InterPro" id="IPR003877">
    <property type="entry name" value="SPRY_dom"/>
</dbReference>
<protein>
    <submittedName>
        <fullName evidence="8">Uncharacterized protein</fullName>
    </submittedName>
</protein>
<dbReference type="Gene3D" id="3.30.40.10">
    <property type="entry name" value="Zinc/RING finger domain, C3HC4 (zinc finger)"/>
    <property type="match status" value="1"/>
</dbReference>
<dbReference type="InterPro" id="IPR027370">
    <property type="entry name" value="Znf-RING_euk"/>
</dbReference>
<dbReference type="InterPro" id="IPR050143">
    <property type="entry name" value="TRIM/RBCC"/>
</dbReference>
<dbReference type="Pfam" id="PF00622">
    <property type="entry name" value="SPRY"/>
    <property type="match status" value="1"/>
</dbReference>
<dbReference type="InterPro" id="IPR013320">
    <property type="entry name" value="ConA-like_dom_sf"/>
</dbReference>
<dbReference type="InterPro" id="IPR001841">
    <property type="entry name" value="Znf_RING"/>
</dbReference>
<evidence type="ECO:0000259" key="7">
    <source>
        <dbReference type="PROSITE" id="PS50188"/>
    </source>
</evidence>
<dbReference type="PROSITE" id="PS50119">
    <property type="entry name" value="ZF_BBOX"/>
    <property type="match status" value="1"/>
</dbReference>
<evidence type="ECO:0000256" key="1">
    <source>
        <dbReference type="ARBA" id="ARBA00022723"/>
    </source>
</evidence>
<dbReference type="GO" id="GO:0008270">
    <property type="term" value="F:zinc ion binding"/>
    <property type="evidence" value="ECO:0007669"/>
    <property type="project" value="UniProtKB-KW"/>
</dbReference>
<dbReference type="InterPro" id="IPR017907">
    <property type="entry name" value="Znf_RING_CS"/>
</dbReference>
<dbReference type="InterPro" id="IPR000315">
    <property type="entry name" value="Znf_B-box"/>
</dbReference>
<dbReference type="SUPFAM" id="SSF49899">
    <property type="entry name" value="Concanavalin A-like lectins/glucanases"/>
    <property type="match status" value="1"/>
</dbReference>
<feature type="domain" description="B30.2/SPRY" evidence="7">
    <location>
        <begin position="204"/>
        <end position="389"/>
    </location>
</feature>
<evidence type="ECO:0000313" key="8">
    <source>
        <dbReference type="Ensembl" id="ENSEBUP00000023896.1"/>
    </source>
</evidence>
<dbReference type="AlphaFoldDB" id="A0A8C4R1W3"/>
<evidence type="ECO:0000259" key="5">
    <source>
        <dbReference type="PROSITE" id="PS50089"/>
    </source>
</evidence>
<dbReference type="Pfam" id="PF13445">
    <property type="entry name" value="zf-RING_UBOX"/>
    <property type="match status" value="1"/>
</dbReference>
<feature type="domain" description="RING-type" evidence="5">
    <location>
        <begin position="11"/>
        <end position="56"/>
    </location>
</feature>
<dbReference type="Gene3D" id="3.30.160.60">
    <property type="entry name" value="Classic Zinc Finger"/>
    <property type="match status" value="1"/>
</dbReference>
<dbReference type="Proteomes" id="UP000694388">
    <property type="component" value="Unplaced"/>
</dbReference>
<keyword evidence="1" id="KW-0479">Metal-binding</keyword>
<dbReference type="Pfam" id="PF13765">
    <property type="entry name" value="PRY"/>
    <property type="match status" value="1"/>
</dbReference>
<dbReference type="InterPro" id="IPR043136">
    <property type="entry name" value="B30.2/SPRY_sf"/>
</dbReference>
<dbReference type="Gene3D" id="2.60.120.920">
    <property type="match status" value="1"/>
</dbReference>
<feature type="domain" description="B box-type" evidence="6">
    <location>
        <begin position="84"/>
        <end position="125"/>
    </location>
</feature>
<dbReference type="InterPro" id="IPR001870">
    <property type="entry name" value="B30.2/SPRY"/>
</dbReference>
<evidence type="ECO:0000256" key="3">
    <source>
        <dbReference type="ARBA" id="ARBA00022833"/>
    </source>
</evidence>
<dbReference type="SMART" id="SM00449">
    <property type="entry name" value="SPRY"/>
    <property type="match status" value="1"/>
</dbReference>
<dbReference type="InterPro" id="IPR006574">
    <property type="entry name" value="PRY"/>
</dbReference>
<dbReference type="InterPro" id="IPR013083">
    <property type="entry name" value="Znf_RING/FYVE/PHD"/>
</dbReference>
<dbReference type="PRINTS" id="PR01407">
    <property type="entry name" value="BUTYPHLNCDUF"/>
</dbReference>
<name>A0A8C4R1W3_EPTBU</name>
<evidence type="ECO:0000256" key="2">
    <source>
        <dbReference type="ARBA" id="ARBA00022771"/>
    </source>
</evidence>
<keyword evidence="3" id="KW-0862">Zinc</keyword>
<reference evidence="8" key="1">
    <citation type="submission" date="2025-08" db="UniProtKB">
        <authorList>
            <consortium name="Ensembl"/>
        </authorList>
    </citation>
    <scope>IDENTIFICATION</scope>
</reference>
<dbReference type="Ensembl" id="ENSEBUT00000024472.1">
    <property type="protein sequence ID" value="ENSEBUP00000023896.1"/>
    <property type="gene ID" value="ENSEBUG00000014719.1"/>
</dbReference>
<dbReference type="SUPFAM" id="SSF57845">
    <property type="entry name" value="B-box zinc-binding domain"/>
    <property type="match status" value="1"/>
</dbReference>
<keyword evidence="9" id="KW-1185">Reference proteome</keyword>
<accession>A0A8C4R1W3</accession>
<dbReference type="PROSITE" id="PS50188">
    <property type="entry name" value="B302_SPRY"/>
    <property type="match status" value="1"/>
</dbReference>
<dbReference type="PROSITE" id="PS50089">
    <property type="entry name" value="ZF_RING_2"/>
    <property type="match status" value="1"/>
</dbReference>
<proteinExistence type="predicted"/>
<dbReference type="SMART" id="SM00589">
    <property type="entry name" value="PRY"/>
    <property type="match status" value="1"/>
</dbReference>
<dbReference type="SUPFAM" id="SSF57850">
    <property type="entry name" value="RING/U-box"/>
    <property type="match status" value="1"/>
</dbReference>
<evidence type="ECO:0000259" key="6">
    <source>
        <dbReference type="PROSITE" id="PS50119"/>
    </source>
</evidence>
<dbReference type="SMART" id="SM00336">
    <property type="entry name" value="BBOX"/>
    <property type="match status" value="1"/>
</dbReference>
<dbReference type="Pfam" id="PF00643">
    <property type="entry name" value="zf-B_box"/>
    <property type="match status" value="1"/>
</dbReference>
<dbReference type="CDD" id="cd19769">
    <property type="entry name" value="Bbox2_TRIM16-like"/>
    <property type="match status" value="1"/>
</dbReference>
<dbReference type="InterPro" id="IPR003879">
    <property type="entry name" value="Butyrophylin_SPRY"/>
</dbReference>
<sequence length="389" mass="44265">MPADDMPNLKCLVCLEVFSDPVRLACDHCFCLTCLQQLWHGPTTDESQNRSCPECKRNYQVPVCLPTSSMSTPSFRPQILTPHGELRKCGRHNELLKLYCQDDRVCVCALCVVIGEHKNHSVITAEEAYEHLQVSLPSCIDIQYVLLCKSLRFCFWCKSHVENKHFFFATLAYFDHEDIPLKNYCCLLYTSDVYKRQALQNRNAKFDACIICMIPLKNYYFCNVTLDPRTAHPCLEISADLQSVSWSRSAHGPSESAERYDTRYNVLGQQLFSAGTHYWEVAVGSKSYWVVGLATRSAPRKGGLDPEATDLGMNKESWALFHCGDIYTASHDRQSVPVTIQAPLRKLGILLDYFAGRIQFYDADRRAILHTFCVLIYFLSPMGNISGTF</sequence>
<evidence type="ECO:0000313" key="9">
    <source>
        <dbReference type="Proteomes" id="UP000694388"/>
    </source>
</evidence>
<keyword evidence="2 4" id="KW-0863">Zinc-finger</keyword>
<organism evidence="8 9">
    <name type="scientific">Eptatretus burgeri</name>
    <name type="common">Inshore hagfish</name>
    <dbReference type="NCBI Taxonomy" id="7764"/>
    <lineage>
        <taxon>Eukaryota</taxon>
        <taxon>Metazoa</taxon>
        <taxon>Chordata</taxon>
        <taxon>Craniata</taxon>
        <taxon>Vertebrata</taxon>
        <taxon>Cyclostomata</taxon>
        <taxon>Myxini</taxon>
        <taxon>Myxiniformes</taxon>
        <taxon>Myxinidae</taxon>
        <taxon>Eptatretinae</taxon>
        <taxon>Eptatretus</taxon>
    </lineage>
</organism>
<dbReference type="GeneTree" id="ENSGT00940000154294"/>
<reference evidence="8" key="2">
    <citation type="submission" date="2025-09" db="UniProtKB">
        <authorList>
            <consortium name="Ensembl"/>
        </authorList>
    </citation>
    <scope>IDENTIFICATION</scope>
</reference>
<dbReference type="SMART" id="SM00184">
    <property type="entry name" value="RING"/>
    <property type="match status" value="1"/>
</dbReference>